<organism evidence="2 3">
    <name type="scientific">Cyclocybe aegerita</name>
    <name type="common">Black poplar mushroom</name>
    <name type="synonym">Agrocybe aegerita</name>
    <dbReference type="NCBI Taxonomy" id="1973307"/>
    <lineage>
        <taxon>Eukaryota</taxon>
        <taxon>Fungi</taxon>
        <taxon>Dikarya</taxon>
        <taxon>Basidiomycota</taxon>
        <taxon>Agaricomycotina</taxon>
        <taxon>Agaricomycetes</taxon>
        <taxon>Agaricomycetidae</taxon>
        <taxon>Agaricales</taxon>
        <taxon>Agaricineae</taxon>
        <taxon>Bolbitiaceae</taxon>
        <taxon>Cyclocybe</taxon>
    </lineage>
</organism>
<keyword evidence="3" id="KW-1185">Reference proteome</keyword>
<feature type="region of interest" description="Disordered" evidence="1">
    <location>
        <begin position="144"/>
        <end position="268"/>
    </location>
</feature>
<dbReference type="AlphaFoldDB" id="A0A8S0WMZ1"/>
<feature type="compositionally biased region" description="Acidic residues" evidence="1">
    <location>
        <begin position="217"/>
        <end position="235"/>
    </location>
</feature>
<evidence type="ECO:0000313" key="2">
    <source>
        <dbReference type="EMBL" id="CAA7266357.1"/>
    </source>
</evidence>
<feature type="region of interest" description="Disordered" evidence="1">
    <location>
        <begin position="285"/>
        <end position="309"/>
    </location>
</feature>
<name>A0A8S0WMZ1_CYCAE</name>
<accession>A0A8S0WMZ1</accession>
<dbReference type="PANTHER" id="PTHR10775">
    <property type="entry name" value="OS08G0208400 PROTEIN"/>
    <property type="match status" value="1"/>
</dbReference>
<dbReference type="Proteomes" id="UP000467700">
    <property type="component" value="Unassembled WGS sequence"/>
</dbReference>
<dbReference type="EMBL" id="CACVBS010000054">
    <property type="protein sequence ID" value="CAA7266357.1"/>
    <property type="molecule type" value="Genomic_DNA"/>
</dbReference>
<comment type="caution">
    <text evidence="2">The sequence shown here is derived from an EMBL/GenBank/DDBJ whole genome shotgun (WGS) entry which is preliminary data.</text>
</comment>
<evidence type="ECO:0000256" key="1">
    <source>
        <dbReference type="SAM" id="MobiDB-lite"/>
    </source>
</evidence>
<sequence>MARIRKKPIKKYCRCTPTCNTYLSQSQRRRHDKKLTPEQLVYQKDSIENLCDVTLPNKARQHAPRNFSKIPIRKQISAKYDATGPDTGEFTHPEVSNDGEEYTEDTGLFVHNDDHEEERISDVGLLNEQESYWDKEENEGIQEAADYASPGGQDPDEQENYWDEEEIRETVDYDSFEEPEPSSPGGQDPDEQESYWDKEEIRETVDYTSPGGRGGDLDEDETMLYETQEMEEQDGFQDWRPPSAGGSFEGYTTSNHEAEETNGGYRSRSLSVENETTFDAYHRIEERNHSRRPSVEDETLSDDQMQGEPPMVELDERHNFDEDEETFDPNMVYFDEELDEQLEDLEYDSAPAQKKRYDLLEDMLTAKQYASFWQTYELTEQDINDLHAFKLRMMSNMPRLAFEQLRFAFAHRMELSSLYVIIHRMAILLYLEPIWIDCCVNSCIAYTKELKDEDQCPECSEKRRTNKGKSRQLFCYLPIIPCLQQMFANPERVKELSYRHTYEASATLVSDVFNSQHYRDLCNKNVTVDNETLDHKYFSDKNDIAFAVSLDSYLLYKRNRGGPSATPLIIQLYNLLPHLRVHIERILCCGVIPGPKGPKRLETFLSLFEDECIELAYGVKTFDCTKLNYFSLHAYLLFLLADIIALEKFLGVKGHNGKCPCWSCKIKAVNNPQSSNKTYYVPLKNPASHQHWDPLNLPLRSHQDWAETNQRLQAARTKKEREEIAQGTGIKCMPALTRVGSLDYAQGMPWDYMHLLLENG</sequence>
<dbReference type="Pfam" id="PF02992">
    <property type="entry name" value="Transposase_21"/>
    <property type="match status" value="1"/>
</dbReference>
<gene>
    <name evidence="2" type="ORF">AAE3_LOCUS8649</name>
</gene>
<dbReference type="InterPro" id="IPR004242">
    <property type="entry name" value="Transposase_21"/>
</dbReference>
<dbReference type="OrthoDB" id="3257409at2759"/>
<evidence type="ECO:0008006" key="4">
    <source>
        <dbReference type="Google" id="ProtNLM"/>
    </source>
</evidence>
<feature type="compositionally biased region" description="Acidic residues" evidence="1">
    <location>
        <begin position="154"/>
        <end position="180"/>
    </location>
</feature>
<dbReference type="PANTHER" id="PTHR10775:SF185">
    <property type="entry name" value="OS08G0208400 PROTEIN"/>
    <property type="match status" value="1"/>
</dbReference>
<protein>
    <recommendedName>
        <fullName evidence="4">Transposase family Tnp2 protein</fullName>
    </recommendedName>
</protein>
<reference evidence="2 3" key="1">
    <citation type="submission" date="2020-01" db="EMBL/GenBank/DDBJ databases">
        <authorList>
            <person name="Gupta K D."/>
        </authorList>
    </citation>
    <scope>NUCLEOTIDE SEQUENCE [LARGE SCALE GENOMIC DNA]</scope>
</reference>
<evidence type="ECO:0000313" key="3">
    <source>
        <dbReference type="Proteomes" id="UP000467700"/>
    </source>
</evidence>
<proteinExistence type="predicted"/>
<feature type="compositionally biased region" description="Basic and acidic residues" evidence="1">
    <location>
        <begin position="195"/>
        <end position="205"/>
    </location>
</feature>
<feature type="region of interest" description="Disordered" evidence="1">
    <location>
        <begin position="81"/>
        <end position="101"/>
    </location>
</feature>